<dbReference type="PROSITE" id="PS01064">
    <property type="entry name" value="PYRIDOX_OXIDASE"/>
    <property type="match status" value="1"/>
</dbReference>
<dbReference type="EMBL" id="SUKA01000003">
    <property type="protein sequence ID" value="TJY65932.1"/>
    <property type="molecule type" value="Genomic_DNA"/>
</dbReference>
<dbReference type="NCBIfam" id="TIGR00558">
    <property type="entry name" value="pdxH"/>
    <property type="match status" value="1"/>
</dbReference>
<feature type="binding site" evidence="6">
    <location>
        <begin position="12"/>
        <end position="15"/>
    </location>
    <ligand>
        <name>substrate</name>
    </ligand>
</feature>
<comment type="cofactor">
    <cofactor evidence="5 7">
        <name>FMN</name>
        <dbReference type="ChEBI" id="CHEBI:58210"/>
    </cofactor>
    <text evidence="5 7">Binds 1 FMN per subunit.</text>
</comment>
<sequence length="217" mass="25306">MAIKHKDIAAIREDYTKGVLSEAEVQSDPLAQFKIWFSQAMDARVLEPNAMVLSTISENKFPSSRIVLLKDLQQNGLSFFTNYQSQKGNDLAYCNRASVLFFWPELQRQVRIEGYVDKLSPSDSDEYFISRPRGSRIGAWSSPQSAVIPDRNFLDEKVERFTTDFKDNEEVPRPDFWGGYRVNPIKFEFWQGRISRLHDRIQYTLENEKWVINRLAP</sequence>
<dbReference type="GO" id="GO:0010181">
    <property type="term" value="F:FMN binding"/>
    <property type="evidence" value="ECO:0007669"/>
    <property type="project" value="UniProtKB-UniRule"/>
</dbReference>
<feature type="binding site" evidence="5 7">
    <location>
        <begin position="80"/>
        <end position="81"/>
    </location>
    <ligand>
        <name>FMN</name>
        <dbReference type="ChEBI" id="CHEBI:58210"/>
    </ligand>
</feature>
<dbReference type="InterPro" id="IPR019740">
    <property type="entry name" value="Pyridox_Oxase_CS"/>
</dbReference>
<proteinExistence type="inferred from homology"/>
<accession>A0A4U0H6G1</accession>
<dbReference type="Pfam" id="PF10590">
    <property type="entry name" value="PNP_phzG_C"/>
    <property type="match status" value="1"/>
</dbReference>
<dbReference type="SUPFAM" id="SSF50475">
    <property type="entry name" value="FMN-binding split barrel"/>
    <property type="match status" value="1"/>
</dbReference>
<dbReference type="InterPro" id="IPR019576">
    <property type="entry name" value="Pyridoxamine_oxidase_dimer_C"/>
</dbReference>
<evidence type="ECO:0000256" key="5">
    <source>
        <dbReference type="HAMAP-Rule" id="MF_01629"/>
    </source>
</evidence>
<dbReference type="NCBIfam" id="NF004231">
    <property type="entry name" value="PRK05679.1"/>
    <property type="match status" value="1"/>
</dbReference>
<comment type="caution">
    <text evidence="5">Lacks conserved residue(s) required for the propagation of feature annotation.</text>
</comment>
<dbReference type="EC" id="1.4.3.5" evidence="5"/>
<comment type="subunit">
    <text evidence="5">Homodimer.</text>
</comment>
<evidence type="ECO:0000256" key="4">
    <source>
        <dbReference type="ARBA" id="ARBA00023002"/>
    </source>
</evidence>
<comment type="caution">
    <text evidence="10">The sequence shown here is derived from an EMBL/GenBank/DDBJ whole genome shotgun (WGS) entry which is preliminary data.</text>
</comment>
<comment type="pathway">
    <text evidence="5">Cofactor metabolism; pyridoxal 5'-phosphate salvage; pyridoxal 5'-phosphate from pyridoxamine 5'-phosphate: step 1/1.</text>
</comment>
<dbReference type="OrthoDB" id="9780392at2"/>
<comment type="pathway">
    <text evidence="5">Cofactor metabolism; pyridoxal 5'-phosphate salvage; pyridoxal 5'-phosphate from pyridoxine 5'-phosphate: step 1/1.</text>
</comment>
<dbReference type="InterPro" id="IPR000659">
    <property type="entry name" value="Pyridox_Oxase"/>
</dbReference>
<dbReference type="GO" id="GO:0004733">
    <property type="term" value="F:pyridoxamine phosphate oxidase activity"/>
    <property type="evidence" value="ECO:0007669"/>
    <property type="project" value="UniProtKB-UniRule"/>
</dbReference>
<comment type="catalytic activity">
    <reaction evidence="5">
        <text>pyridoxamine 5'-phosphate + O2 + H2O = pyridoxal 5'-phosphate + H2O2 + NH4(+)</text>
        <dbReference type="Rhea" id="RHEA:15817"/>
        <dbReference type="ChEBI" id="CHEBI:15377"/>
        <dbReference type="ChEBI" id="CHEBI:15379"/>
        <dbReference type="ChEBI" id="CHEBI:16240"/>
        <dbReference type="ChEBI" id="CHEBI:28938"/>
        <dbReference type="ChEBI" id="CHEBI:58451"/>
        <dbReference type="ChEBI" id="CHEBI:597326"/>
        <dbReference type="EC" id="1.4.3.5"/>
    </reaction>
</comment>
<dbReference type="GO" id="GO:0008615">
    <property type="term" value="P:pyridoxine biosynthetic process"/>
    <property type="evidence" value="ECO:0007669"/>
    <property type="project" value="UniProtKB-UniRule"/>
</dbReference>
<evidence type="ECO:0000256" key="1">
    <source>
        <dbReference type="ARBA" id="ARBA00007301"/>
    </source>
</evidence>
<protein>
    <recommendedName>
        <fullName evidence="5">Pyridoxine/pyridoxamine 5'-phosphate oxidase</fullName>
        <ecNumber evidence="5">1.4.3.5</ecNumber>
    </recommendedName>
    <alternativeName>
        <fullName evidence="5">PNP/PMP oxidase</fullName>
        <shortName evidence="5">PNPOx</shortName>
    </alternativeName>
    <alternativeName>
        <fullName evidence="5">Pyridoxal 5'-phosphate synthase</fullName>
    </alternativeName>
</protein>
<feature type="domain" description="Pyridoxamine 5'-phosphate oxidase N-terminal" evidence="8">
    <location>
        <begin position="38"/>
        <end position="161"/>
    </location>
</feature>
<feature type="binding site" evidence="5 7">
    <location>
        <position position="87"/>
    </location>
    <ligand>
        <name>FMN</name>
        <dbReference type="ChEBI" id="CHEBI:58210"/>
    </ligand>
</feature>
<keyword evidence="2 5" id="KW-0285">Flavoprotein</keyword>
<feature type="binding site" evidence="5 7">
    <location>
        <position position="109"/>
    </location>
    <ligand>
        <name>FMN</name>
        <dbReference type="ChEBI" id="CHEBI:58210"/>
    </ligand>
</feature>
<dbReference type="HAMAP" id="MF_01629">
    <property type="entry name" value="PdxH"/>
    <property type="match status" value="1"/>
</dbReference>
<feature type="binding site" evidence="5 6">
    <location>
        <position position="135"/>
    </location>
    <ligand>
        <name>substrate</name>
    </ligand>
</feature>
<reference evidence="10 11" key="1">
    <citation type="submission" date="2019-04" db="EMBL/GenBank/DDBJ databases">
        <title>Sphingobacterium olei sp. nov., isolated from oil-contaminated soil.</title>
        <authorList>
            <person name="Liu B."/>
        </authorList>
    </citation>
    <scope>NUCLEOTIDE SEQUENCE [LARGE SCALE GENOMIC DNA]</scope>
    <source>
        <strain evidence="10 11">Y3L14</strain>
    </source>
</reference>
<dbReference type="AlphaFoldDB" id="A0A4U0H6G1"/>
<keyword evidence="4 5" id="KW-0560">Oxidoreductase</keyword>
<dbReference type="PIRSF" id="PIRSF000190">
    <property type="entry name" value="Pyd_amn-ph_oxd"/>
    <property type="match status" value="1"/>
</dbReference>
<feature type="domain" description="Pyridoxine 5'-phosphate oxidase dimerisation C-terminal" evidence="9">
    <location>
        <begin position="177"/>
        <end position="217"/>
    </location>
</feature>
<keyword evidence="11" id="KW-1185">Reference proteome</keyword>
<feature type="binding site" evidence="5 7">
    <location>
        <begin position="65"/>
        <end position="70"/>
    </location>
    <ligand>
        <name>FMN</name>
        <dbReference type="ChEBI" id="CHEBI:58210"/>
    </ligand>
</feature>
<evidence type="ECO:0000256" key="6">
    <source>
        <dbReference type="PIRSR" id="PIRSR000190-1"/>
    </source>
</evidence>
<dbReference type="Proteomes" id="UP000309872">
    <property type="component" value="Unassembled WGS sequence"/>
</dbReference>
<dbReference type="Gene3D" id="2.30.110.10">
    <property type="entry name" value="Electron Transport, Fmn-binding Protein, Chain A"/>
    <property type="match status" value="1"/>
</dbReference>
<evidence type="ECO:0000256" key="7">
    <source>
        <dbReference type="PIRSR" id="PIRSR000190-2"/>
    </source>
</evidence>
<dbReference type="RefSeq" id="WP_136821061.1">
    <property type="nucleotide sequence ID" value="NZ_BMJX01000003.1"/>
</dbReference>
<feature type="binding site" evidence="5 7">
    <location>
        <position position="190"/>
    </location>
    <ligand>
        <name>FMN</name>
        <dbReference type="ChEBI" id="CHEBI:58210"/>
    </ligand>
</feature>
<name>A0A4U0H6G1_9SPHI</name>
<dbReference type="PANTHER" id="PTHR10851">
    <property type="entry name" value="PYRIDOXINE-5-PHOSPHATE OXIDASE"/>
    <property type="match status" value="1"/>
</dbReference>
<feature type="binding site" evidence="5 7">
    <location>
        <position position="200"/>
    </location>
    <ligand>
        <name>FMN</name>
        <dbReference type="ChEBI" id="CHEBI:58210"/>
    </ligand>
</feature>
<feature type="binding site" evidence="5 7">
    <location>
        <begin position="144"/>
        <end position="145"/>
    </location>
    <ligand>
        <name>FMN</name>
        <dbReference type="ChEBI" id="CHEBI:58210"/>
    </ligand>
</feature>
<evidence type="ECO:0000256" key="2">
    <source>
        <dbReference type="ARBA" id="ARBA00022630"/>
    </source>
</evidence>
<comment type="similarity">
    <text evidence="1 5">Belongs to the pyridoxamine 5'-phosphate oxidase family.</text>
</comment>
<evidence type="ECO:0000313" key="11">
    <source>
        <dbReference type="Proteomes" id="UP000309872"/>
    </source>
</evidence>
<dbReference type="PANTHER" id="PTHR10851:SF0">
    <property type="entry name" value="PYRIDOXINE-5'-PHOSPHATE OXIDASE"/>
    <property type="match status" value="1"/>
</dbReference>
<keyword evidence="5" id="KW-0664">Pyridoxine biosynthesis</keyword>
<comment type="function">
    <text evidence="5">Catalyzes the oxidation of either pyridoxine 5'-phosphate (PNP) or pyridoxamine 5'-phosphate (PMP) into pyridoxal 5'-phosphate (PLP).</text>
</comment>
<evidence type="ECO:0000259" key="8">
    <source>
        <dbReference type="Pfam" id="PF01243"/>
    </source>
</evidence>
<feature type="binding site" evidence="5 6">
    <location>
        <position position="131"/>
    </location>
    <ligand>
        <name>substrate</name>
    </ligand>
</feature>
<organism evidence="10 11">
    <name type="scientific">Sphingobacterium alkalisoli</name>
    <dbReference type="NCBI Taxonomy" id="1874115"/>
    <lineage>
        <taxon>Bacteria</taxon>
        <taxon>Pseudomonadati</taxon>
        <taxon>Bacteroidota</taxon>
        <taxon>Sphingobacteriia</taxon>
        <taxon>Sphingobacteriales</taxon>
        <taxon>Sphingobacteriaceae</taxon>
        <taxon>Sphingobacterium</taxon>
    </lineage>
</organism>
<feature type="binding site" evidence="5 6">
    <location>
        <begin position="196"/>
        <end position="198"/>
    </location>
    <ligand>
        <name>substrate</name>
    </ligand>
</feature>
<keyword evidence="3 5" id="KW-0288">FMN</keyword>
<dbReference type="UniPathway" id="UPA01068">
    <property type="reaction ID" value="UER00304"/>
</dbReference>
<dbReference type="InterPro" id="IPR012349">
    <property type="entry name" value="Split_barrel_FMN-bd"/>
</dbReference>
<gene>
    <name evidence="5 10" type="primary">pdxH</name>
    <name evidence="10" type="ORF">FAZ19_12555</name>
</gene>
<dbReference type="InterPro" id="IPR011576">
    <property type="entry name" value="Pyridox_Oxase_N"/>
</dbReference>
<dbReference type="Pfam" id="PF01243">
    <property type="entry name" value="PNPOx_N"/>
    <property type="match status" value="1"/>
</dbReference>
<feature type="binding site" evidence="5 6">
    <location>
        <position position="127"/>
    </location>
    <ligand>
        <name>substrate</name>
    </ligand>
</feature>
<comment type="catalytic activity">
    <reaction evidence="5">
        <text>pyridoxine 5'-phosphate + O2 = pyridoxal 5'-phosphate + H2O2</text>
        <dbReference type="Rhea" id="RHEA:15149"/>
        <dbReference type="ChEBI" id="CHEBI:15379"/>
        <dbReference type="ChEBI" id="CHEBI:16240"/>
        <dbReference type="ChEBI" id="CHEBI:58589"/>
        <dbReference type="ChEBI" id="CHEBI:597326"/>
        <dbReference type="EC" id="1.4.3.5"/>
    </reaction>
</comment>
<evidence type="ECO:0000313" key="10">
    <source>
        <dbReference type="EMBL" id="TJY65932.1"/>
    </source>
</evidence>
<feature type="binding site" evidence="5 6">
    <location>
        <position position="70"/>
    </location>
    <ligand>
        <name>substrate</name>
    </ligand>
</feature>
<evidence type="ECO:0000259" key="9">
    <source>
        <dbReference type="Pfam" id="PF10590"/>
    </source>
</evidence>
<evidence type="ECO:0000256" key="3">
    <source>
        <dbReference type="ARBA" id="ARBA00022643"/>
    </source>
</evidence>